<evidence type="ECO:0000313" key="2">
    <source>
        <dbReference type="Proteomes" id="UP001155144"/>
    </source>
</evidence>
<dbReference type="AlphaFoldDB" id="A0A9X2V7F3"/>
<organism evidence="1 2">
    <name type="scientific">Salinibacter ruber</name>
    <dbReference type="NCBI Taxonomy" id="146919"/>
    <lineage>
        <taxon>Bacteria</taxon>
        <taxon>Pseudomonadati</taxon>
        <taxon>Rhodothermota</taxon>
        <taxon>Rhodothermia</taxon>
        <taxon>Rhodothermales</taxon>
        <taxon>Salinibacteraceae</taxon>
        <taxon>Salinibacter</taxon>
    </lineage>
</organism>
<comment type="caution">
    <text evidence="1">The sequence shown here is derived from an EMBL/GenBank/DDBJ whole genome shotgun (WGS) entry which is preliminary data.</text>
</comment>
<reference evidence="1" key="1">
    <citation type="submission" date="2022-08" db="EMBL/GenBank/DDBJ databases">
        <title>Genomic Encyclopedia of Type Strains, Phase V (KMG-V): Genome sequencing to study the core and pangenomes of soil and plant-associated prokaryotes.</title>
        <authorList>
            <person name="Whitman W."/>
        </authorList>
    </citation>
    <scope>NUCLEOTIDE SEQUENCE</scope>
    <source>
        <strain evidence="1">SP3026</strain>
    </source>
</reference>
<dbReference type="EMBL" id="JANUBL010000009">
    <property type="protein sequence ID" value="MCS4122722.1"/>
    <property type="molecule type" value="Genomic_DNA"/>
</dbReference>
<protein>
    <submittedName>
        <fullName evidence="1">Uncharacterized protein</fullName>
    </submittedName>
</protein>
<dbReference type="Proteomes" id="UP001155144">
    <property type="component" value="Unassembled WGS sequence"/>
</dbReference>
<name>A0A9X2V7F3_9BACT</name>
<sequence length="86" mass="10119">MAEAFDLDFYDDDPEPDYQRLMQFQRDAHAPFESSTGTSEGEQYRLSLNVRVILIRAQVGKLHFPYDKDRGMRPVGIIFRNPFTYQ</sequence>
<proteinExistence type="predicted"/>
<accession>A0A9X2V7F3</accession>
<gene>
    <name evidence="1" type="ORF">GGP45_003089</name>
</gene>
<evidence type="ECO:0000313" key="1">
    <source>
        <dbReference type="EMBL" id="MCS4122722.1"/>
    </source>
</evidence>